<comment type="caution">
    <text evidence="1">The sequence shown here is derived from an EMBL/GenBank/DDBJ whole genome shotgun (WGS) entry which is preliminary data.</text>
</comment>
<dbReference type="Proteomes" id="UP001465976">
    <property type="component" value="Unassembled WGS sequence"/>
</dbReference>
<name>A0ABR3EJS5_9AGAR</name>
<reference evidence="1 2" key="1">
    <citation type="submission" date="2024-02" db="EMBL/GenBank/DDBJ databases">
        <title>A draft genome for the cacao thread blight pathogen Marasmius crinis-equi.</title>
        <authorList>
            <person name="Cohen S.P."/>
            <person name="Baruah I.K."/>
            <person name="Amoako-Attah I."/>
            <person name="Bukari Y."/>
            <person name="Meinhardt L.W."/>
            <person name="Bailey B.A."/>
        </authorList>
    </citation>
    <scope>NUCLEOTIDE SEQUENCE [LARGE SCALE GENOMIC DNA]</scope>
    <source>
        <strain evidence="1 2">GH-76</strain>
    </source>
</reference>
<dbReference type="InterPro" id="IPR046521">
    <property type="entry name" value="DUF6698"/>
</dbReference>
<sequence length="374" mass="42902">MRMLTDSSFRHAILRLQPQAMTLKDRLHGAAKWFRRHNHPRLTLDAAFYEGLKREGNVLSKDMNFDEPDNLEPDQEEVLVTKKKVVGNFVNYCARREDGNGFAHVVNDMYGVAQQSLYNDNKNLKRDMHKLVSPDPFTKYSQVQDWQPKFKADQGLKNLLVTKYWMTRTDTLAFKVGNAEEQKRILQKYQDVDFALDHNNFPAFTYDVDLMNPVRAIDGFLLAPILFRVGQYIITGPGTVGQTPRSRPIAANARGGNMHIMRIVEITPPLIFYICVVTHFAMSTVTYWNEWDGDFSLYQFWDQLEFNFHNQSKEWQKQVLRTWNLNIFGSERGRGDIPPPVRCAPVLSDSDVLRHQRAEERATGAAAAAGASGA</sequence>
<dbReference type="Pfam" id="PF20414">
    <property type="entry name" value="DUF6698"/>
    <property type="match status" value="1"/>
</dbReference>
<evidence type="ECO:0000313" key="1">
    <source>
        <dbReference type="EMBL" id="KAL0563100.1"/>
    </source>
</evidence>
<evidence type="ECO:0000313" key="2">
    <source>
        <dbReference type="Proteomes" id="UP001465976"/>
    </source>
</evidence>
<dbReference type="EMBL" id="JBAHYK010003942">
    <property type="protein sequence ID" value="KAL0563100.1"/>
    <property type="molecule type" value="Genomic_DNA"/>
</dbReference>
<proteinExistence type="predicted"/>
<keyword evidence="2" id="KW-1185">Reference proteome</keyword>
<accession>A0ABR3EJS5</accession>
<protein>
    <submittedName>
        <fullName evidence="1">Uncharacterized protein</fullName>
    </submittedName>
</protein>
<organism evidence="1 2">
    <name type="scientific">Marasmius crinis-equi</name>
    <dbReference type="NCBI Taxonomy" id="585013"/>
    <lineage>
        <taxon>Eukaryota</taxon>
        <taxon>Fungi</taxon>
        <taxon>Dikarya</taxon>
        <taxon>Basidiomycota</taxon>
        <taxon>Agaricomycotina</taxon>
        <taxon>Agaricomycetes</taxon>
        <taxon>Agaricomycetidae</taxon>
        <taxon>Agaricales</taxon>
        <taxon>Marasmiineae</taxon>
        <taxon>Marasmiaceae</taxon>
        <taxon>Marasmius</taxon>
    </lineage>
</organism>
<gene>
    <name evidence="1" type="ORF">V5O48_018976</name>
</gene>